<organism evidence="1">
    <name type="scientific">Rhipicephalus appendiculatus</name>
    <name type="common">Brown ear tick</name>
    <dbReference type="NCBI Taxonomy" id="34631"/>
    <lineage>
        <taxon>Eukaryota</taxon>
        <taxon>Metazoa</taxon>
        <taxon>Ecdysozoa</taxon>
        <taxon>Arthropoda</taxon>
        <taxon>Chelicerata</taxon>
        <taxon>Arachnida</taxon>
        <taxon>Acari</taxon>
        <taxon>Parasitiformes</taxon>
        <taxon>Ixodida</taxon>
        <taxon>Ixodoidea</taxon>
        <taxon>Ixodidae</taxon>
        <taxon>Rhipicephalinae</taxon>
        <taxon>Rhipicephalus</taxon>
        <taxon>Rhipicephalus</taxon>
    </lineage>
</organism>
<proteinExistence type="predicted"/>
<protein>
    <submittedName>
        <fullName evidence="1">Uncharacterized protein</fullName>
    </submittedName>
</protein>
<reference evidence="1" key="1">
    <citation type="journal article" date="2016" name="Ticks Tick Borne Dis.">
        <title>De novo assembly and annotation of the salivary gland transcriptome of Rhipicephalus appendiculatus male and female ticks during blood feeding.</title>
        <authorList>
            <person name="de Castro M.H."/>
            <person name="de Klerk D."/>
            <person name="Pienaar R."/>
            <person name="Latif A.A."/>
            <person name="Rees D.J."/>
            <person name="Mans B.J."/>
        </authorList>
    </citation>
    <scope>NUCLEOTIDE SEQUENCE</scope>
    <source>
        <tissue evidence="1">Salivary glands</tissue>
    </source>
</reference>
<name>A0A131YGC7_RHIAP</name>
<dbReference type="AlphaFoldDB" id="A0A131YGC7"/>
<evidence type="ECO:0000313" key="1">
    <source>
        <dbReference type="EMBL" id="JAP77565.1"/>
    </source>
</evidence>
<accession>A0A131YGC7</accession>
<dbReference type="EMBL" id="GEDV01010992">
    <property type="protein sequence ID" value="JAP77565.1"/>
    <property type="molecule type" value="Transcribed_RNA"/>
</dbReference>
<sequence>MSSRARPVPKSFLKVPMSSSFCLCFFPPQLCRCRCKVNGQLTIVQTFLKDLCDRDVVIICNMCRCLRLAHEIVKKDFGTDMLNRTMLSLLWYDE</sequence>